<accession>A0A9K3GSP4</accession>
<evidence type="ECO:0000313" key="1">
    <source>
        <dbReference type="EMBL" id="GIQ92921.1"/>
    </source>
</evidence>
<keyword evidence="2" id="KW-1185">Reference proteome</keyword>
<comment type="caution">
    <text evidence="1">The sequence shown here is derived from an EMBL/GenBank/DDBJ whole genome shotgun (WGS) entry which is preliminary data.</text>
</comment>
<proteinExistence type="predicted"/>
<sequence length="106" mass="11600">MSPSHSGSQSLSEGQTRAVAMRDTALLNVFTDLYAEPVIDALRSCLDTTVDMTYSDVCSVCGVIDPAEMEMYTENVARVCLEAIAECPLYKKDVSAVKRDDGEWVL</sequence>
<name>A0A9K3GSP4_9EUKA</name>
<gene>
    <name evidence="1" type="ORF">KIPB_016998</name>
</gene>
<organism evidence="1 2">
    <name type="scientific">Kipferlia bialata</name>
    <dbReference type="NCBI Taxonomy" id="797122"/>
    <lineage>
        <taxon>Eukaryota</taxon>
        <taxon>Metamonada</taxon>
        <taxon>Carpediemonas-like organisms</taxon>
        <taxon>Kipferlia</taxon>
    </lineage>
</organism>
<evidence type="ECO:0000313" key="2">
    <source>
        <dbReference type="Proteomes" id="UP000265618"/>
    </source>
</evidence>
<dbReference type="Proteomes" id="UP000265618">
    <property type="component" value="Unassembled WGS sequence"/>
</dbReference>
<reference evidence="1 2" key="1">
    <citation type="journal article" date="2018" name="PLoS ONE">
        <title>The draft genome of Kipferlia bialata reveals reductive genome evolution in fornicate parasites.</title>
        <authorList>
            <person name="Tanifuji G."/>
            <person name="Takabayashi S."/>
            <person name="Kume K."/>
            <person name="Takagi M."/>
            <person name="Nakayama T."/>
            <person name="Kamikawa R."/>
            <person name="Inagaki Y."/>
            <person name="Hashimoto T."/>
        </authorList>
    </citation>
    <scope>NUCLEOTIDE SEQUENCE [LARGE SCALE GENOMIC DNA]</scope>
    <source>
        <strain evidence="1">NY0173</strain>
    </source>
</reference>
<feature type="non-terminal residue" evidence="1">
    <location>
        <position position="1"/>
    </location>
</feature>
<dbReference type="AlphaFoldDB" id="A0A9K3GSP4"/>
<dbReference type="EMBL" id="BDIP01010932">
    <property type="protein sequence ID" value="GIQ92921.1"/>
    <property type="molecule type" value="Genomic_DNA"/>
</dbReference>
<protein>
    <submittedName>
        <fullName evidence="1">Uncharacterized protein</fullName>
    </submittedName>
</protein>